<dbReference type="RefSeq" id="XP_029307953.1">
    <property type="nucleotide sequence ID" value="XM_029452093.1"/>
</dbReference>
<accession>A0A6J2RAU7</accession>
<evidence type="ECO:0000313" key="2">
    <source>
        <dbReference type="Proteomes" id="UP000504630"/>
    </source>
</evidence>
<dbReference type="GeneID" id="115021574"/>
<gene>
    <name evidence="3" type="primary">LOC115021574</name>
</gene>
<proteinExistence type="predicted"/>
<evidence type="ECO:0000313" key="3">
    <source>
        <dbReference type="RefSeq" id="XP_029307953.1"/>
    </source>
</evidence>
<name>A0A6J2RAU7_COTGO</name>
<feature type="region of interest" description="Disordered" evidence="1">
    <location>
        <begin position="226"/>
        <end position="245"/>
    </location>
</feature>
<dbReference type="InParanoid" id="A0A6J2RAU7"/>
<keyword evidence="2" id="KW-1185">Reference proteome</keyword>
<organism evidence="2 3">
    <name type="scientific">Cottoperca gobio</name>
    <name type="common">Frogmouth</name>
    <name type="synonym">Aphritis gobio</name>
    <dbReference type="NCBI Taxonomy" id="56716"/>
    <lineage>
        <taxon>Eukaryota</taxon>
        <taxon>Metazoa</taxon>
        <taxon>Chordata</taxon>
        <taxon>Craniata</taxon>
        <taxon>Vertebrata</taxon>
        <taxon>Euteleostomi</taxon>
        <taxon>Actinopterygii</taxon>
        <taxon>Neopterygii</taxon>
        <taxon>Teleostei</taxon>
        <taxon>Neoteleostei</taxon>
        <taxon>Acanthomorphata</taxon>
        <taxon>Eupercaria</taxon>
        <taxon>Perciformes</taxon>
        <taxon>Notothenioidei</taxon>
        <taxon>Bovichtidae</taxon>
        <taxon>Cottoperca</taxon>
    </lineage>
</organism>
<dbReference type="KEGG" id="cgob:115021574"/>
<dbReference type="AlphaFoldDB" id="A0A6J2RAU7"/>
<protein>
    <submittedName>
        <fullName evidence="3">Uncharacterized protein LOC115021574</fullName>
    </submittedName>
</protein>
<dbReference type="OrthoDB" id="8804023at2759"/>
<evidence type="ECO:0000256" key="1">
    <source>
        <dbReference type="SAM" id="MobiDB-lite"/>
    </source>
</evidence>
<reference evidence="3" key="1">
    <citation type="submission" date="2025-08" db="UniProtKB">
        <authorList>
            <consortium name="RefSeq"/>
        </authorList>
    </citation>
    <scope>IDENTIFICATION</scope>
</reference>
<dbReference type="Proteomes" id="UP000504630">
    <property type="component" value="Chromosome 16"/>
</dbReference>
<sequence>MASTPSTSALSAVLRCRGNIWTRNPPTKRPAASACSLGLAGVSPAERAQSNQASAWEAFLQGDRVLVGRRVTVAYKSPRVEIIKLCQPKCLQSSRDTRSDMPGVQNALVRQLLRSLSANLPGIDKCSQIIQKIKHETCAIHICKIVCVQEINTFPVGVLKVSITSSCLVEHSGQIPSFVLTGWSTLKSTCLSLTALVSGFMFLKLALLWRSSSIPDDALQHQNIKNNALQANGQPPPRSTPALDK</sequence>